<evidence type="ECO:0000256" key="9">
    <source>
        <dbReference type="ARBA" id="ARBA00023136"/>
    </source>
</evidence>
<evidence type="ECO:0000256" key="4">
    <source>
        <dbReference type="ARBA" id="ARBA00009490"/>
    </source>
</evidence>
<protein>
    <submittedName>
        <fullName evidence="12">Hemolysin-type calcium-binding repeat 2 copies family protein</fullName>
    </submittedName>
</protein>
<dbReference type="Gene3D" id="2.150.10.10">
    <property type="entry name" value="Serralysin-like metalloprotease, C-terminal"/>
    <property type="match status" value="4"/>
</dbReference>
<reference evidence="13" key="1">
    <citation type="submission" date="2011-03" db="EMBL/GenBank/DDBJ databases">
        <title>Draft genome sequence of Brevundimonas diminuta.</title>
        <authorList>
            <person name="Brown P.J.B."/>
            <person name="Buechlein A."/>
            <person name="Hemmerich C."/>
            <person name="Brun Y.V."/>
        </authorList>
    </citation>
    <scope>NUCLEOTIDE SEQUENCE [LARGE SCALE GENOMIC DNA]</scope>
    <source>
        <strain evidence="13">C19</strain>
    </source>
</reference>
<dbReference type="Gene3D" id="3.40.390.10">
    <property type="entry name" value="Collagenase (Catalytic Domain)"/>
    <property type="match status" value="1"/>
</dbReference>
<dbReference type="InterPro" id="IPR001343">
    <property type="entry name" value="Hemolysn_Ca-bd"/>
</dbReference>
<accession>F4QM35</accession>
<dbReference type="GO" id="GO:0005509">
    <property type="term" value="F:calcium ion binding"/>
    <property type="evidence" value="ECO:0007669"/>
    <property type="project" value="InterPro"/>
</dbReference>
<comment type="cofactor">
    <cofactor evidence="1">
        <name>Ca(2+)</name>
        <dbReference type="ChEBI" id="CHEBI:29108"/>
    </cofactor>
</comment>
<dbReference type="SMART" id="SM00235">
    <property type="entry name" value="ZnMc"/>
    <property type="match status" value="1"/>
</dbReference>
<feature type="domain" description="Peptidase metallopeptidase" evidence="11">
    <location>
        <begin position="84"/>
        <end position="250"/>
    </location>
</feature>
<sequence length="827" mass="86375">MRVRFGLENEDAGMSGLAIAAPAPAPVLAAAKPSAIASGGINQSSGPGMTTWVAQTFDAGDNRYEFSGVQDIDAVLIGSKWTVTNLTFSFPTSGAVYQTPYYDSGYLASHVAFNGAQQAGARYALGLVDGYTLLTFSEIAETADTHANIRLSQTGDASLVTADGNFPGSDSWDGDIWLTTSSQPFYTTPQAGNWGMAVLLHEIGHSLGLKHGHEDYTTVDLTAGGYVDGPGPRYGTRALATQHDSWAYSVMTARSDPNNNAGENPSFQGDGFNQPQTYMQNDIAALQYLYGADFTTQAGNTIYSFDAATGQMFINGAAQAVPTQNGGVGKIFRTIWDGNGIDTYDFSNFSNNQTINLDPGAWSTMNAVQLAELRPLDAEVTVNAPGNIANALLYNNDTRSLIENANGGAGQDTISGNDGGNQLHGNDGNDRLYAYKGDDLLSGDAGNDYLDGWSGADTLVGGDGTDTLWGYSGNDFLSGGNDNDTINGEAGNDYLHGGAGADSMVGGSGNDTYVLDDVGDITVEVLWTGGNDWIYAPFSYTLADGYENLTLVGSGNLSGTGNSDYNVIRGTDGNNWLDGGGGGDTLTGGLGNDTYIIDSEWARVDELHFQGDDTVISSASYSLFGRAVETLILTGTENLRATGNSLNNVLNGNFGNNRLDGGAGGDRMVGGLGNDTYYVDHLQDNVVEQHLQGTDTVFSSVTYSFFGRAAEVLILTGNGNINGTGNSLNNSLTGNNGINILNGGGGMDTLTGGGGTDVFMFDAGSGRDTVTDLSTGDRINVNAYTHGVANNAIVVQSGANVVVDLGGGNVITVLSIAEYVVEARMIW</sequence>
<dbReference type="AlphaFoldDB" id="F4QM35"/>
<keyword evidence="7" id="KW-0677">Repeat</keyword>
<dbReference type="InterPro" id="IPR050557">
    <property type="entry name" value="RTX_toxin/Mannuronan_C5-epim"/>
</dbReference>
<keyword evidence="13" id="KW-1185">Reference proteome</keyword>
<comment type="subcellular location">
    <subcellularLocation>
        <location evidence="2">Membrane</location>
    </subcellularLocation>
    <subcellularLocation>
        <location evidence="3">Secreted</location>
    </subcellularLocation>
</comment>
<evidence type="ECO:0000313" key="13">
    <source>
        <dbReference type="Proteomes" id="UP000006512"/>
    </source>
</evidence>
<evidence type="ECO:0000256" key="1">
    <source>
        <dbReference type="ARBA" id="ARBA00001913"/>
    </source>
</evidence>
<dbReference type="InterPro" id="IPR024079">
    <property type="entry name" value="MetalloPept_cat_dom_sf"/>
</dbReference>
<evidence type="ECO:0000256" key="10">
    <source>
        <dbReference type="SAM" id="MobiDB-lite"/>
    </source>
</evidence>
<gene>
    <name evidence="12" type="ORF">ABI_20480</name>
</gene>
<dbReference type="PANTHER" id="PTHR38340">
    <property type="entry name" value="S-LAYER PROTEIN"/>
    <property type="match status" value="1"/>
</dbReference>
<proteinExistence type="inferred from homology"/>
<evidence type="ECO:0000256" key="8">
    <source>
        <dbReference type="ARBA" id="ARBA00023026"/>
    </source>
</evidence>
<evidence type="ECO:0000259" key="11">
    <source>
        <dbReference type="SMART" id="SM00235"/>
    </source>
</evidence>
<evidence type="ECO:0000313" key="12">
    <source>
        <dbReference type="EMBL" id="EGF93607.1"/>
    </source>
</evidence>
<organism evidence="12 13">
    <name type="scientific">Asticcacaulis biprosthecium C19</name>
    <dbReference type="NCBI Taxonomy" id="715226"/>
    <lineage>
        <taxon>Bacteria</taxon>
        <taxon>Pseudomonadati</taxon>
        <taxon>Pseudomonadota</taxon>
        <taxon>Alphaproteobacteria</taxon>
        <taxon>Caulobacterales</taxon>
        <taxon>Caulobacteraceae</taxon>
        <taxon>Asticcacaulis</taxon>
    </lineage>
</organism>
<dbReference type="Proteomes" id="UP000006512">
    <property type="component" value="Unassembled WGS sequence"/>
</dbReference>
<dbReference type="GO" id="GO:0005615">
    <property type="term" value="C:extracellular space"/>
    <property type="evidence" value="ECO:0007669"/>
    <property type="project" value="InterPro"/>
</dbReference>
<dbReference type="GO" id="GO:0008270">
    <property type="term" value="F:zinc ion binding"/>
    <property type="evidence" value="ECO:0007669"/>
    <property type="project" value="InterPro"/>
</dbReference>
<dbReference type="PANTHER" id="PTHR38340:SF1">
    <property type="entry name" value="S-LAYER PROTEIN"/>
    <property type="match status" value="1"/>
</dbReference>
<evidence type="ECO:0000256" key="3">
    <source>
        <dbReference type="ARBA" id="ARBA00004613"/>
    </source>
</evidence>
<feature type="region of interest" description="Disordered" evidence="10">
    <location>
        <begin position="253"/>
        <end position="273"/>
    </location>
</feature>
<dbReference type="PRINTS" id="PR01488">
    <property type="entry name" value="RTXTOXINA"/>
</dbReference>
<evidence type="ECO:0000256" key="5">
    <source>
        <dbReference type="ARBA" id="ARBA00022525"/>
    </source>
</evidence>
<dbReference type="InterPro" id="IPR003995">
    <property type="entry name" value="RTX_toxin_determinant-A"/>
</dbReference>
<feature type="compositionally biased region" description="Polar residues" evidence="10">
    <location>
        <begin position="255"/>
        <end position="273"/>
    </location>
</feature>
<keyword evidence="6" id="KW-0800">Toxin</keyword>
<keyword evidence="8" id="KW-0843">Virulence</keyword>
<dbReference type="InterPro" id="IPR013858">
    <property type="entry name" value="Peptidase_M10B_C"/>
</dbReference>
<dbReference type="GO" id="GO:0090729">
    <property type="term" value="F:toxin activity"/>
    <property type="evidence" value="ECO:0007669"/>
    <property type="project" value="UniProtKB-KW"/>
</dbReference>
<name>F4QM35_9CAUL</name>
<dbReference type="InterPro" id="IPR018511">
    <property type="entry name" value="Hemolysin-typ_Ca-bd_CS"/>
</dbReference>
<dbReference type="PROSITE" id="PS00330">
    <property type="entry name" value="HEMOLYSIN_CALCIUM"/>
    <property type="match status" value="1"/>
</dbReference>
<dbReference type="GO" id="GO:0006508">
    <property type="term" value="P:proteolysis"/>
    <property type="evidence" value="ECO:0007669"/>
    <property type="project" value="InterPro"/>
</dbReference>
<dbReference type="GO" id="GO:0016020">
    <property type="term" value="C:membrane"/>
    <property type="evidence" value="ECO:0007669"/>
    <property type="project" value="UniProtKB-SubCell"/>
</dbReference>
<dbReference type="EMBL" id="GL883077">
    <property type="protein sequence ID" value="EGF93607.1"/>
    <property type="molecule type" value="Genomic_DNA"/>
</dbReference>
<dbReference type="GO" id="GO:0008237">
    <property type="term" value="F:metallopeptidase activity"/>
    <property type="evidence" value="ECO:0007669"/>
    <property type="project" value="InterPro"/>
</dbReference>
<evidence type="ECO:0000256" key="6">
    <source>
        <dbReference type="ARBA" id="ARBA00022656"/>
    </source>
</evidence>
<dbReference type="InterPro" id="IPR006026">
    <property type="entry name" value="Peptidase_Metallo"/>
</dbReference>
<keyword evidence="9" id="KW-0472">Membrane</keyword>
<dbReference type="SUPFAM" id="SSF51120">
    <property type="entry name" value="beta-Roll"/>
    <property type="match status" value="4"/>
</dbReference>
<dbReference type="Pfam" id="PF00353">
    <property type="entry name" value="HemolysinCabind"/>
    <property type="match status" value="5"/>
</dbReference>
<evidence type="ECO:0000256" key="7">
    <source>
        <dbReference type="ARBA" id="ARBA00022737"/>
    </source>
</evidence>
<dbReference type="STRING" id="715226.ABI_20480"/>
<dbReference type="PRINTS" id="PR00313">
    <property type="entry name" value="CABNDNGRPT"/>
</dbReference>
<dbReference type="RefSeq" id="WP_006272807.1">
    <property type="nucleotide sequence ID" value="NZ_GL883077.1"/>
</dbReference>
<dbReference type="HOGENOM" id="CLU_025059_0_0_5"/>
<dbReference type="InterPro" id="IPR034033">
    <property type="entry name" value="Serralysin-like"/>
</dbReference>
<comment type="similarity">
    <text evidence="4">Belongs to the peptidase M10B family.</text>
</comment>
<keyword evidence="5" id="KW-0964">Secreted</keyword>
<dbReference type="InterPro" id="IPR011049">
    <property type="entry name" value="Serralysin-like_metalloprot_C"/>
</dbReference>
<dbReference type="SUPFAM" id="SSF55486">
    <property type="entry name" value="Metalloproteases ('zincins'), catalytic domain"/>
    <property type="match status" value="1"/>
</dbReference>
<dbReference type="eggNOG" id="COG2931">
    <property type="taxonomic scope" value="Bacteria"/>
</dbReference>
<dbReference type="Pfam" id="PF08548">
    <property type="entry name" value="Peptidase_M10_C"/>
    <property type="match status" value="1"/>
</dbReference>
<dbReference type="CDD" id="cd04277">
    <property type="entry name" value="ZnMc_serralysin_like"/>
    <property type="match status" value="1"/>
</dbReference>
<evidence type="ECO:0000256" key="2">
    <source>
        <dbReference type="ARBA" id="ARBA00004370"/>
    </source>
</evidence>